<feature type="transmembrane region" description="Helical" evidence="8">
    <location>
        <begin position="925"/>
        <end position="947"/>
    </location>
</feature>
<dbReference type="PANTHER" id="PTHR48041:SF139">
    <property type="entry name" value="PROTEIN SCARLET"/>
    <property type="match status" value="1"/>
</dbReference>
<evidence type="ECO:0000256" key="5">
    <source>
        <dbReference type="ARBA" id="ARBA00022840"/>
    </source>
</evidence>
<keyword evidence="4" id="KW-0547">Nucleotide-binding</keyword>
<evidence type="ECO:0000313" key="10">
    <source>
        <dbReference type="EMBL" id="THH20052.1"/>
    </source>
</evidence>
<proteinExistence type="predicted"/>
<dbReference type="AlphaFoldDB" id="A0A4S4M4H7"/>
<dbReference type="EMBL" id="SGPL01000030">
    <property type="protein sequence ID" value="THH20052.1"/>
    <property type="molecule type" value="Genomic_DNA"/>
</dbReference>
<feature type="transmembrane region" description="Helical" evidence="8">
    <location>
        <begin position="953"/>
        <end position="974"/>
    </location>
</feature>
<dbReference type="GO" id="GO:0016887">
    <property type="term" value="F:ATP hydrolysis activity"/>
    <property type="evidence" value="ECO:0007669"/>
    <property type="project" value="InterPro"/>
</dbReference>
<dbReference type="Gene3D" id="3.10.180.10">
    <property type="entry name" value="2,3-Dihydroxybiphenyl 1,2-Dioxygenase, domain 1"/>
    <property type="match status" value="1"/>
</dbReference>
<dbReference type="Pfam" id="PF01061">
    <property type="entry name" value="ABC2_membrane"/>
    <property type="match status" value="1"/>
</dbReference>
<evidence type="ECO:0000256" key="1">
    <source>
        <dbReference type="ARBA" id="ARBA00004141"/>
    </source>
</evidence>
<evidence type="ECO:0000256" key="8">
    <source>
        <dbReference type="SAM" id="Phobius"/>
    </source>
</evidence>
<accession>A0A4S4M4H7</accession>
<evidence type="ECO:0000256" key="2">
    <source>
        <dbReference type="ARBA" id="ARBA00022448"/>
    </source>
</evidence>
<gene>
    <name evidence="10" type="ORF">EW146_g1242</name>
</gene>
<dbReference type="InterPro" id="IPR027417">
    <property type="entry name" value="P-loop_NTPase"/>
</dbReference>
<feature type="transmembrane region" description="Helical" evidence="8">
    <location>
        <begin position="433"/>
        <end position="456"/>
    </location>
</feature>
<name>A0A4S4M4H7_9AGAM</name>
<evidence type="ECO:0000259" key="9">
    <source>
        <dbReference type="PROSITE" id="PS50893"/>
    </source>
</evidence>
<dbReference type="InterPro" id="IPR025870">
    <property type="entry name" value="Glyoxalase-like_dom"/>
</dbReference>
<dbReference type="InterPro" id="IPR003439">
    <property type="entry name" value="ABC_transporter-like_ATP-bd"/>
</dbReference>
<protein>
    <recommendedName>
        <fullName evidence="9">ABC transporter domain-containing protein</fullName>
    </recommendedName>
</protein>
<dbReference type="PROSITE" id="PS00211">
    <property type="entry name" value="ABC_TRANSPORTER_1"/>
    <property type="match status" value="1"/>
</dbReference>
<dbReference type="OrthoDB" id="66620at2759"/>
<dbReference type="InterPro" id="IPR029068">
    <property type="entry name" value="Glyas_Bleomycin-R_OHBP_Dase"/>
</dbReference>
<evidence type="ECO:0000313" key="11">
    <source>
        <dbReference type="Proteomes" id="UP000310158"/>
    </source>
</evidence>
<keyword evidence="7 8" id="KW-0472">Membrane</keyword>
<dbReference type="Gene3D" id="3.40.50.300">
    <property type="entry name" value="P-loop containing nucleotide triphosphate hydrolases"/>
    <property type="match status" value="1"/>
</dbReference>
<dbReference type="PANTHER" id="PTHR48041">
    <property type="entry name" value="ABC TRANSPORTER G FAMILY MEMBER 28"/>
    <property type="match status" value="1"/>
</dbReference>
<feature type="domain" description="ABC transporter" evidence="9">
    <location>
        <begin position="503"/>
        <end position="750"/>
    </location>
</feature>
<dbReference type="PROSITE" id="PS50893">
    <property type="entry name" value="ABC_TRANSPORTER_2"/>
    <property type="match status" value="1"/>
</dbReference>
<dbReference type="SMART" id="SM00382">
    <property type="entry name" value="AAA"/>
    <property type="match status" value="1"/>
</dbReference>
<comment type="subcellular location">
    <subcellularLocation>
        <location evidence="1">Membrane</location>
        <topology evidence="1">Multi-pass membrane protein</topology>
    </subcellularLocation>
</comment>
<dbReference type="SUPFAM" id="SSF52540">
    <property type="entry name" value="P-loop containing nucleoside triphosphate hydrolases"/>
    <property type="match status" value="1"/>
</dbReference>
<dbReference type="GO" id="GO:0016020">
    <property type="term" value="C:membrane"/>
    <property type="evidence" value="ECO:0007669"/>
    <property type="project" value="UniProtKB-SubCell"/>
</dbReference>
<reference evidence="10 11" key="1">
    <citation type="submission" date="2019-02" db="EMBL/GenBank/DDBJ databases">
        <title>Genome sequencing of the rare red list fungi Bondarzewia mesenterica.</title>
        <authorList>
            <person name="Buettner E."/>
            <person name="Kellner H."/>
        </authorList>
    </citation>
    <scope>NUCLEOTIDE SEQUENCE [LARGE SCALE GENOMIC DNA]</scope>
    <source>
        <strain evidence="10 11">DSM 108281</strain>
    </source>
</reference>
<organism evidence="10 11">
    <name type="scientific">Bondarzewia mesenterica</name>
    <dbReference type="NCBI Taxonomy" id="1095465"/>
    <lineage>
        <taxon>Eukaryota</taxon>
        <taxon>Fungi</taxon>
        <taxon>Dikarya</taxon>
        <taxon>Basidiomycota</taxon>
        <taxon>Agaricomycotina</taxon>
        <taxon>Agaricomycetes</taxon>
        <taxon>Russulales</taxon>
        <taxon>Bondarzewiaceae</taxon>
        <taxon>Bondarzewia</taxon>
    </lineage>
</organism>
<dbReference type="InterPro" id="IPR017871">
    <property type="entry name" value="ABC_transporter-like_CS"/>
</dbReference>
<feature type="transmembrane region" description="Helical" evidence="8">
    <location>
        <begin position="885"/>
        <end position="913"/>
    </location>
</feature>
<feature type="transmembrane region" description="Helical" evidence="8">
    <location>
        <begin position="843"/>
        <end position="865"/>
    </location>
</feature>
<evidence type="ECO:0000256" key="6">
    <source>
        <dbReference type="ARBA" id="ARBA00022989"/>
    </source>
</evidence>
<evidence type="ECO:0000256" key="3">
    <source>
        <dbReference type="ARBA" id="ARBA00022692"/>
    </source>
</evidence>
<evidence type="ECO:0000256" key="4">
    <source>
        <dbReference type="ARBA" id="ARBA00022741"/>
    </source>
</evidence>
<keyword evidence="5" id="KW-0067">ATP-binding</keyword>
<dbReference type="Proteomes" id="UP000310158">
    <property type="component" value="Unassembled WGS sequence"/>
</dbReference>
<sequence>MTPSTKILDHIVHLTPPGTLEEASEQFRKLEFNTERHHSVIPGGTHAGGLTANTLIILPDGTYLELIAFTHPAEHYPPGTPERTARDPPLSSVINGRAEKEGSQVRYTAEVDGGRKREDGEVLEWVITAPKDWGDQIGGSKLPFFCGDVTPRGLRVPTSPPSNTQHSNGTKSVAHLRVLSPSTSFDELSSSICSITGDPPIVISSTEHTWFLDSLPGAGGNGGSHTRLVITVPKEGDHKEIGFVETHGAGIYEIGFRNPTLQAIYPLSSTLTILRTLNTTLTPQQNITSFGTSGTVYAQLWYAGVEQFYCTASSCQQSVPGNGSSSWQCHDLACTCRPNTTFCGAVPLTNLTSTINGLSGDLDIACDAPSSENNTATCSFRQSVLENLFGSNGLSLSSCSFGECVRQDVIDTNSGSGTSAEAGSGGKQLSGGVIAGLVVVGALLAIAVFALIVGWLSRRRARKFGKGYAKEGKRHGGVIVEWNDVSYVVQGASRQSWLGRLRRRRQAVAEATPDGEKVVLDGLSGKVEPGQMMGILGPSGAGKTTLVEILANKHKSGITTGLVHFPQSSSSSNNLRIGFVPQQDVLPPILTVFESLLFAARLRLPEHISDSEKRQRVEDVVEQLGLSQIRDVRIGGRGIGGVEGRGISGGEMRRVSIGLELVASPDVLILDEPTSGLDSVSASKVASVLRALSHDPENPIAVIASIHQPSSQLYQTFDQILLLSRGRALYCGPGSFAPVLHFSAQGVVYRHGYNVADHLLEIASDMPLVYQQSMAQGSQERNAIEVQVKKVEVQQIDVEQGNGIGRDLQQRMEHGRMGGWRSVVKGGLYFQTNETIAGFQSRIGCLFFLGSLIAFSSLSALYNIVEVRPLFLRERSNLYYNPTAWLLSRFIFDVVPLRIIPTIIVSTITYWMAGLAPHPASFFKFLFILVLYTLVMTLFNFLLATLFRNGGLAILLSALTALYQMTYAGFFVHLNDIPPVLRWLQWLCPLKYTLEALSVNEVGSGLMIRDTLQGVPVDVSASLIMNLLFGFGANNYYRDVLVLFAFIAGFAIGLIGVVWIKAERDTRLFAIVV</sequence>
<comment type="caution">
    <text evidence="10">The sequence shown here is derived from an EMBL/GenBank/DDBJ whole genome shotgun (WGS) entry which is preliminary data.</text>
</comment>
<dbReference type="GO" id="GO:0005524">
    <property type="term" value="F:ATP binding"/>
    <property type="evidence" value="ECO:0007669"/>
    <property type="project" value="UniProtKB-KW"/>
</dbReference>
<evidence type="ECO:0000256" key="7">
    <source>
        <dbReference type="ARBA" id="ARBA00023136"/>
    </source>
</evidence>
<dbReference type="GO" id="GO:0140359">
    <property type="term" value="F:ABC-type transporter activity"/>
    <property type="evidence" value="ECO:0007669"/>
    <property type="project" value="InterPro"/>
</dbReference>
<keyword evidence="3 8" id="KW-0812">Transmembrane</keyword>
<dbReference type="InterPro" id="IPR013525">
    <property type="entry name" value="ABC2_TM"/>
</dbReference>
<keyword evidence="11" id="KW-1185">Reference proteome</keyword>
<keyword evidence="2" id="KW-0813">Transport</keyword>
<dbReference type="InterPro" id="IPR050352">
    <property type="entry name" value="ABCG_transporters"/>
</dbReference>
<feature type="transmembrane region" description="Helical" evidence="8">
    <location>
        <begin position="1040"/>
        <end position="1060"/>
    </location>
</feature>
<dbReference type="Pfam" id="PF00005">
    <property type="entry name" value="ABC_tran"/>
    <property type="match status" value="1"/>
</dbReference>
<keyword evidence="6 8" id="KW-1133">Transmembrane helix</keyword>
<dbReference type="InterPro" id="IPR003593">
    <property type="entry name" value="AAA+_ATPase"/>
</dbReference>
<dbReference type="Pfam" id="PF13468">
    <property type="entry name" value="Glyoxalase_3"/>
    <property type="match status" value="1"/>
</dbReference>